<dbReference type="Proteomes" id="UP000030671">
    <property type="component" value="Unassembled WGS sequence"/>
</dbReference>
<organism evidence="8 9">
    <name type="scientific">Heterobasidion irregulare (strain TC 32-1)</name>
    <dbReference type="NCBI Taxonomy" id="747525"/>
    <lineage>
        <taxon>Eukaryota</taxon>
        <taxon>Fungi</taxon>
        <taxon>Dikarya</taxon>
        <taxon>Basidiomycota</taxon>
        <taxon>Agaricomycotina</taxon>
        <taxon>Agaricomycetes</taxon>
        <taxon>Russulales</taxon>
        <taxon>Bondarzewiaceae</taxon>
        <taxon>Heterobasidion</taxon>
        <taxon>Heterobasidion annosum species complex</taxon>
    </lineage>
</organism>
<comment type="similarity">
    <text evidence="7">Belongs to the class I-like SAM-binding methyltransferase superfamily. rRNA adenine N(6)-methyltransferase family.</text>
</comment>
<evidence type="ECO:0000256" key="3">
    <source>
        <dbReference type="ARBA" id="ARBA00022679"/>
    </source>
</evidence>
<dbReference type="InParanoid" id="W4K5C5"/>
<evidence type="ECO:0000256" key="2">
    <source>
        <dbReference type="ARBA" id="ARBA00022603"/>
    </source>
</evidence>
<keyword evidence="9" id="KW-1185">Reference proteome</keyword>
<name>W4K5C5_HETIT</name>
<evidence type="ECO:0000256" key="7">
    <source>
        <dbReference type="RuleBase" id="RU362106"/>
    </source>
</evidence>
<dbReference type="InterPro" id="IPR023165">
    <property type="entry name" value="rRNA_Ade_diMease-like_C"/>
</dbReference>
<dbReference type="GO" id="GO:0005759">
    <property type="term" value="C:mitochondrial matrix"/>
    <property type="evidence" value="ECO:0007669"/>
    <property type="project" value="TreeGrafter"/>
</dbReference>
<evidence type="ECO:0000313" key="8">
    <source>
        <dbReference type="EMBL" id="ETW81012.1"/>
    </source>
</evidence>
<keyword evidence="2 7" id="KW-0489">Methyltransferase</keyword>
<dbReference type="Pfam" id="PF00398">
    <property type="entry name" value="RrnaAD"/>
    <property type="match status" value="1"/>
</dbReference>
<sequence>LPPINEWSATFPPMLPTRERVSLRNPDTSEKIAKSFLYGKLTRTDQPKIVIEAFPGPGSLSRGLLVLPPSKLAKLIILEDHEPYLNYLRPLEEADPRVKVIPMSGFLWTTYSALDEMGILNDVDTVPWDSGIHPNLHFISHLPQSIHGEQFVAQLLRCIPERSWLFKYGRVPMSLVLGDWVWRRMSSGINGAERCKLSVITEAVSDSSLSVPPSTLLPYEDHLHPIKHYATIDPKRKPDPRRYGHPLVATNLVPLQDQCIDKGKLDQWDFILRRLFVLKSTPLKTAISSLAPGAQVLLKALTSPDLPESQRVDTGKTVRNLSVSDWTLFARAFDEWPFAPEVCPIPRLPC</sequence>
<dbReference type="Gene3D" id="3.40.50.150">
    <property type="entry name" value="Vaccinia Virus protein VP39"/>
    <property type="match status" value="1"/>
</dbReference>
<evidence type="ECO:0000256" key="6">
    <source>
        <dbReference type="ARBA" id="ARBA00024915"/>
    </source>
</evidence>
<evidence type="ECO:0000256" key="5">
    <source>
        <dbReference type="ARBA" id="ARBA00022884"/>
    </source>
</evidence>
<dbReference type="GO" id="GO:0000179">
    <property type="term" value="F:rRNA (adenine-N6,N6-)-dimethyltransferase activity"/>
    <property type="evidence" value="ECO:0007669"/>
    <property type="project" value="TreeGrafter"/>
</dbReference>
<dbReference type="GO" id="GO:0006391">
    <property type="term" value="P:transcription initiation at mitochondrial promoter"/>
    <property type="evidence" value="ECO:0007669"/>
    <property type="project" value="TreeGrafter"/>
</dbReference>
<evidence type="ECO:0000256" key="1">
    <source>
        <dbReference type="ARBA" id="ARBA00004173"/>
    </source>
</evidence>
<dbReference type="KEGG" id="hir:HETIRDRAFT_238884"/>
<dbReference type="PANTHER" id="PTHR11727:SF17">
    <property type="entry name" value="DIMETHYLADENOSINE TRANSFERASE 1, MITOCHONDRIAL"/>
    <property type="match status" value="1"/>
</dbReference>
<accession>W4K5C5</accession>
<dbReference type="STRING" id="747525.W4K5C5"/>
<dbReference type="InterPro" id="IPR029063">
    <property type="entry name" value="SAM-dependent_MTases_sf"/>
</dbReference>
<gene>
    <name evidence="8" type="ORF">HETIRDRAFT_238884</name>
</gene>
<proteinExistence type="inferred from homology"/>
<dbReference type="InterPro" id="IPR001737">
    <property type="entry name" value="KsgA/Erm"/>
</dbReference>
<keyword evidence="7" id="KW-0698">rRNA processing</keyword>
<dbReference type="SUPFAM" id="SSF53335">
    <property type="entry name" value="S-adenosyl-L-methionine-dependent methyltransferases"/>
    <property type="match status" value="1"/>
</dbReference>
<comment type="subcellular location">
    <subcellularLocation>
        <location evidence="1">Mitochondrion</location>
    </subcellularLocation>
</comment>
<dbReference type="EMBL" id="KI925459">
    <property type="protein sequence ID" value="ETW81012.1"/>
    <property type="molecule type" value="Genomic_DNA"/>
</dbReference>
<reference evidence="8 9" key="1">
    <citation type="journal article" date="2012" name="New Phytol.">
        <title>Insight into trade-off between wood decay and parasitism from the genome of a fungal forest pathogen.</title>
        <authorList>
            <person name="Olson A."/>
            <person name="Aerts A."/>
            <person name="Asiegbu F."/>
            <person name="Belbahri L."/>
            <person name="Bouzid O."/>
            <person name="Broberg A."/>
            <person name="Canback B."/>
            <person name="Coutinho P.M."/>
            <person name="Cullen D."/>
            <person name="Dalman K."/>
            <person name="Deflorio G."/>
            <person name="van Diepen L.T."/>
            <person name="Dunand C."/>
            <person name="Duplessis S."/>
            <person name="Durling M."/>
            <person name="Gonthier P."/>
            <person name="Grimwood J."/>
            <person name="Fossdal C.G."/>
            <person name="Hansson D."/>
            <person name="Henrissat B."/>
            <person name="Hietala A."/>
            <person name="Himmelstrand K."/>
            <person name="Hoffmeister D."/>
            <person name="Hogberg N."/>
            <person name="James T.Y."/>
            <person name="Karlsson M."/>
            <person name="Kohler A."/>
            <person name="Kues U."/>
            <person name="Lee Y.H."/>
            <person name="Lin Y.C."/>
            <person name="Lind M."/>
            <person name="Lindquist E."/>
            <person name="Lombard V."/>
            <person name="Lucas S."/>
            <person name="Lunden K."/>
            <person name="Morin E."/>
            <person name="Murat C."/>
            <person name="Park J."/>
            <person name="Raffaello T."/>
            <person name="Rouze P."/>
            <person name="Salamov A."/>
            <person name="Schmutz J."/>
            <person name="Solheim H."/>
            <person name="Stahlberg J."/>
            <person name="Velez H."/>
            <person name="de Vries R.P."/>
            <person name="Wiebenga A."/>
            <person name="Woodward S."/>
            <person name="Yakovlev I."/>
            <person name="Garbelotto M."/>
            <person name="Martin F."/>
            <person name="Grigoriev I.V."/>
            <person name="Stenlid J."/>
        </authorList>
    </citation>
    <scope>NUCLEOTIDE SEQUENCE [LARGE SCALE GENOMIC DNA]</scope>
    <source>
        <strain evidence="8 9">TC 32-1</strain>
    </source>
</reference>
<keyword evidence="5" id="KW-0694">RNA-binding</keyword>
<dbReference type="OrthoDB" id="16079at2759"/>
<dbReference type="PANTHER" id="PTHR11727">
    <property type="entry name" value="DIMETHYLADENOSINE TRANSFERASE"/>
    <property type="match status" value="1"/>
</dbReference>
<protein>
    <recommendedName>
        <fullName evidence="7">rRNA adenine N(6)-methyltransferase</fullName>
        <ecNumber evidence="7">2.1.1.-</ecNumber>
    </recommendedName>
</protein>
<evidence type="ECO:0000256" key="4">
    <source>
        <dbReference type="ARBA" id="ARBA00022691"/>
    </source>
</evidence>
<dbReference type="RefSeq" id="XP_009547694.1">
    <property type="nucleotide sequence ID" value="XM_009549399.1"/>
</dbReference>
<comment type="function">
    <text evidence="6">Mitochondrial transcription factor that confers selective promoter recognition on the core subunit of the yeast mitochondrial RNA polymerase. Interacts with DNA in a non-specific manner.</text>
</comment>
<evidence type="ECO:0000313" key="9">
    <source>
        <dbReference type="Proteomes" id="UP000030671"/>
    </source>
</evidence>
<feature type="non-terminal residue" evidence="8">
    <location>
        <position position="350"/>
    </location>
</feature>
<dbReference type="GO" id="GO:0003723">
    <property type="term" value="F:RNA binding"/>
    <property type="evidence" value="ECO:0007669"/>
    <property type="project" value="UniProtKB-KW"/>
</dbReference>
<dbReference type="Gene3D" id="1.10.8.100">
    <property type="entry name" value="Ribosomal RNA adenine dimethylase-like, domain 2"/>
    <property type="match status" value="1"/>
</dbReference>
<dbReference type="GeneID" id="20668813"/>
<dbReference type="eggNOG" id="ENOG502S4WC">
    <property type="taxonomic scope" value="Eukaryota"/>
</dbReference>
<dbReference type="GO" id="GO:0034246">
    <property type="term" value="F:mitochondrial transcription factor activity"/>
    <property type="evidence" value="ECO:0007669"/>
    <property type="project" value="TreeGrafter"/>
</dbReference>
<feature type="non-terminal residue" evidence="8">
    <location>
        <position position="1"/>
    </location>
</feature>
<dbReference type="EC" id="2.1.1.-" evidence="7"/>
<keyword evidence="4 7" id="KW-0949">S-adenosyl-L-methionine</keyword>
<dbReference type="HOGENOM" id="CLU_034228_1_0_1"/>
<dbReference type="AlphaFoldDB" id="W4K5C5"/>
<keyword evidence="3 7" id="KW-0808">Transferase</keyword>